<dbReference type="OrthoDB" id="5423884at2759"/>
<feature type="transmembrane region" description="Helical" evidence="2">
    <location>
        <begin position="77"/>
        <end position="96"/>
    </location>
</feature>
<dbReference type="VEuPathDB" id="FungiDB:MGG_01488"/>
<evidence type="ECO:0000256" key="1">
    <source>
        <dbReference type="SAM" id="MobiDB-lite"/>
    </source>
</evidence>
<feature type="region of interest" description="Disordered" evidence="1">
    <location>
        <begin position="121"/>
        <end position="261"/>
    </location>
</feature>
<reference evidence="3 4" key="1">
    <citation type="journal article" date="2005" name="Nature">
        <title>The genome sequence of the rice blast fungus Magnaporthe grisea.</title>
        <authorList>
            <person name="Dean R.A."/>
            <person name="Talbot N.J."/>
            <person name="Ebbole D.J."/>
            <person name="Farman M.L."/>
            <person name="Mitchell T.K."/>
            <person name="Orbach M.J."/>
            <person name="Thon M."/>
            <person name="Kulkarni R."/>
            <person name="Xu J.R."/>
            <person name="Pan H."/>
            <person name="Read N.D."/>
            <person name="Lee Y.H."/>
            <person name="Carbone I."/>
            <person name="Brown D."/>
            <person name="Oh Y.Y."/>
            <person name="Donofrio N."/>
            <person name="Jeong J.S."/>
            <person name="Soanes D.M."/>
            <person name="Djonovic S."/>
            <person name="Kolomiets E."/>
            <person name="Rehmeyer C."/>
            <person name="Li W."/>
            <person name="Harding M."/>
            <person name="Kim S."/>
            <person name="Lebrun M.H."/>
            <person name="Bohnert H."/>
            <person name="Coughlan S."/>
            <person name="Butler J."/>
            <person name="Calvo S."/>
            <person name="Ma L.J."/>
            <person name="Nicol R."/>
            <person name="Purcell S."/>
            <person name="Nusbaum C."/>
            <person name="Galagan J.E."/>
            <person name="Birren B.W."/>
        </authorList>
    </citation>
    <scope>NUCLEOTIDE SEQUENCE [LARGE SCALE GENOMIC DNA]</scope>
    <source>
        <strain evidence="4">70-15 / ATCC MYA-4617 / FGSC 8958</strain>
    </source>
</reference>
<dbReference type="KEGG" id="mgr:MGG_01488"/>
<evidence type="ECO:0000313" key="3">
    <source>
        <dbReference type="EMBL" id="EHA54645.1"/>
    </source>
</evidence>
<dbReference type="Proteomes" id="UP000009058">
    <property type="component" value="Chromosome 2"/>
</dbReference>
<dbReference type="HOGENOM" id="CLU_087045_1_0_1"/>
<accession>G4MSY6</accession>
<keyword evidence="2" id="KW-0472">Membrane</keyword>
<feature type="compositionally biased region" description="Basic and acidic residues" evidence="1">
    <location>
        <begin position="249"/>
        <end position="261"/>
    </location>
</feature>
<keyword evidence="2" id="KW-0812">Transmembrane</keyword>
<protein>
    <recommendedName>
        <fullName evidence="5">Transmembrane protein</fullName>
    </recommendedName>
</protein>
<organism evidence="3 4">
    <name type="scientific">Pyricularia oryzae (strain 70-15 / ATCC MYA-4617 / FGSC 8958)</name>
    <name type="common">Rice blast fungus</name>
    <name type="synonym">Magnaporthe oryzae</name>
    <dbReference type="NCBI Taxonomy" id="242507"/>
    <lineage>
        <taxon>Eukaryota</taxon>
        <taxon>Fungi</taxon>
        <taxon>Dikarya</taxon>
        <taxon>Ascomycota</taxon>
        <taxon>Pezizomycotina</taxon>
        <taxon>Sordariomycetes</taxon>
        <taxon>Sordariomycetidae</taxon>
        <taxon>Magnaporthales</taxon>
        <taxon>Pyriculariaceae</taxon>
        <taxon>Pyricularia</taxon>
    </lineage>
</organism>
<dbReference type="InParanoid" id="G4MSY6"/>
<dbReference type="eggNOG" id="ENOG502SSR4">
    <property type="taxonomic scope" value="Eukaryota"/>
</dbReference>
<sequence length="261" mass="28341">MAPLISTVAELVRARAVQSLGGADRYAADAFAPPQTLDDSPSRILARQQQNPQSVPTVPVQTVPGGYSVTGPDPGTVVGITLGSVAGFLLILWIIYTCINLGNPGIAETTSSYGGTASVVTRKTRGHSHHRHSSRHHSRRRGSRIEVRTTSTSRPARVVPVVVDEPSELGPRGRPHVERVVLETSTSRRLSGSRPPPPPGGPTYGVPVPGPRIVHSDDESSEDEVVVIEERSRSPPQRRHRSRRGSSAYEERRYSESRRRP</sequence>
<keyword evidence="4" id="KW-1185">Reference proteome</keyword>
<gene>
    <name evidence="3" type="ORF">MGG_01488</name>
</gene>
<dbReference type="OMA" id="YRREPLM"/>
<evidence type="ECO:0000256" key="2">
    <source>
        <dbReference type="SAM" id="Phobius"/>
    </source>
</evidence>
<keyword evidence="2" id="KW-1133">Transmembrane helix</keyword>
<dbReference type="GeneID" id="2679797"/>
<name>G4MSY6_PYRO7</name>
<reference key="2">
    <citation type="submission" date="2011-05" db="EMBL/GenBank/DDBJ databases">
        <title>The Genome Sequence of Magnaporthe oryzae 70-15.</title>
        <authorList>
            <consortium name="The Broad Institute Genome Sequencing Platform"/>
            <person name="Ma L.-J."/>
            <person name="Dead R."/>
            <person name="Young S.K."/>
            <person name="Zeng Q."/>
            <person name="Gargeya S."/>
            <person name="Fitzgerald M."/>
            <person name="Haas B."/>
            <person name="Abouelleil A."/>
            <person name="Alvarado L."/>
            <person name="Arachchi H.M."/>
            <person name="Berlin A."/>
            <person name="Brown A."/>
            <person name="Chapman S.B."/>
            <person name="Chen Z."/>
            <person name="Dunbar C."/>
            <person name="Freedman E."/>
            <person name="Gearin G."/>
            <person name="Gellesch M."/>
            <person name="Goldberg J."/>
            <person name="Griggs A."/>
            <person name="Gujja S."/>
            <person name="Heiman D."/>
            <person name="Howarth C."/>
            <person name="Larson L."/>
            <person name="Lui A."/>
            <person name="MacDonald P.J.P."/>
            <person name="Mehta T."/>
            <person name="Montmayeur A."/>
            <person name="Murphy C."/>
            <person name="Neiman D."/>
            <person name="Pearson M."/>
            <person name="Priest M."/>
            <person name="Roberts A."/>
            <person name="Saif S."/>
            <person name="Shea T."/>
            <person name="Shenoy N."/>
            <person name="Sisk P."/>
            <person name="Stolte C."/>
            <person name="Sykes S."/>
            <person name="Yandava C."/>
            <person name="Wortman J."/>
            <person name="Nusbaum C."/>
            <person name="Birren B."/>
        </authorList>
    </citation>
    <scope>NUCLEOTIDE SEQUENCE</scope>
    <source>
        <strain>70-15</strain>
    </source>
</reference>
<feature type="compositionally biased region" description="Basic residues" evidence="1">
    <location>
        <begin position="122"/>
        <end position="142"/>
    </location>
</feature>
<dbReference type="EMBL" id="CM001232">
    <property type="protein sequence ID" value="EHA54645.1"/>
    <property type="molecule type" value="Genomic_DNA"/>
</dbReference>
<feature type="compositionally biased region" description="Low complexity" evidence="1">
    <location>
        <begin position="184"/>
        <end position="193"/>
    </location>
</feature>
<evidence type="ECO:0000313" key="4">
    <source>
        <dbReference type="Proteomes" id="UP000009058"/>
    </source>
</evidence>
<evidence type="ECO:0008006" key="5">
    <source>
        <dbReference type="Google" id="ProtNLM"/>
    </source>
</evidence>
<dbReference type="RefSeq" id="XP_003714452.1">
    <property type="nucleotide sequence ID" value="XM_003714404.1"/>
</dbReference>
<proteinExistence type="predicted"/>
<dbReference type="AlphaFoldDB" id="G4MSY6"/>